<dbReference type="InterPro" id="IPR011990">
    <property type="entry name" value="TPR-like_helical_dom_sf"/>
</dbReference>
<dbReference type="SUPFAM" id="SSF48452">
    <property type="entry name" value="TPR-like"/>
    <property type="match status" value="2"/>
</dbReference>
<organism evidence="4 5">
    <name type="scientific">Paenirhodobacter populi</name>
    <dbReference type="NCBI Taxonomy" id="2306993"/>
    <lineage>
        <taxon>Bacteria</taxon>
        <taxon>Pseudomonadati</taxon>
        <taxon>Pseudomonadota</taxon>
        <taxon>Alphaproteobacteria</taxon>
        <taxon>Rhodobacterales</taxon>
        <taxon>Rhodobacter group</taxon>
        <taxon>Paenirhodobacter</taxon>
    </lineage>
</organism>
<name>A0A443J0P9_9RHOB</name>
<feature type="repeat" description="TPR" evidence="3">
    <location>
        <begin position="346"/>
        <end position="379"/>
    </location>
</feature>
<evidence type="ECO:0000313" key="5">
    <source>
        <dbReference type="Proteomes" id="UP000285710"/>
    </source>
</evidence>
<keyword evidence="1" id="KW-0677">Repeat</keyword>
<dbReference type="SMART" id="SM00028">
    <property type="entry name" value="TPR"/>
    <property type="match status" value="7"/>
</dbReference>
<gene>
    <name evidence="4" type="ORF">D2T33_05825</name>
</gene>
<evidence type="ECO:0000256" key="2">
    <source>
        <dbReference type="ARBA" id="ARBA00022803"/>
    </source>
</evidence>
<accession>A0A443J0P9</accession>
<proteinExistence type="predicted"/>
<dbReference type="Pfam" id="PF07719">
    <property type="entry name" value="TPR_2"/>
    <property type="match status" value="1"/>
</dbReference>
<dbReference type="PROSITE" id="PS50005">
    <property type="entry name" value="TPR"/>
    <property type="match status" value="3"/>
</dbReference>
<dbReference type="AlphaFoldDB" id="A0A443J0P9"/>
<keyword evidence="2 3" id="KW-0802">TPR repeat</keyword>
<dbReference type="PANTHER" id="PTHR12558:SF13">
    <property type="entry name" value="CELL DIVISION CYCLE PROTEIN 27 HOMOLOG"/>
    <property type="match status" value="1"/>
</dbReference>
<feature type="repeat" description="TPR" evidence="3">
    <location>
        <begin position="384"/>
        <end position="417"/>
    </location>
</feature>
<reference evidence="4 5" key="2">
    <citation type="submission" date="2019-01" db="EMBL/GenBank/DDBJ databases">
        <authorList>
            <person name="Li Y."/>
        </authorList>
    </citation>
    <scope>NUCLEOTIDE SEQUENCE [LARGE SCALE GENOMIC DNA]</scope>
    <source>
        <strain evidence="4 5">2D-5</strain>
    </source>
</reference>
<reference evidence="4 5" key="1">
    <citation type="submission" date="2019-01" db="EMBL/GenBank/DDBJ databases">
        <title>Sinorhodobacter populi sp. nov. isolated from the symptomatic bark tissue of Populus euramericana canker.</title>
        <authorList>
            <person name="Xu G."/>
        </authorList>
    </citation>
    <scope>NUCLEOTIDE SEQUENCE [LARGE SCALE GENOMIC DNA]</scope>
    <source>
        <strain evidence="4 5">2D-5</strain>
    </source>
</reference>
<evidence type="ECO:0000313" key="4">
    <source>
        <dbReference type="EMBL" id="RWR13923.1"/>
    </source>
</evidence>
<keyword evidence="5" id="KW-1185">Reference proteome</keyword>
<protein>
    <submittedName>
        <fullName evidence="4">Tetratricopeptide repeat protein</fullName>
    </submittedName>
</protein>
<evidence type="ECO:0000256" key="1">
    <source>
        <dbReference type="ARBA" id="ARBA00022737"/>
    </source>
</evidence>
<comment type="caution">
    <text evidence="4">The sequence shown here is derived from an EMBL/GenBank/DDBJ whole genome shotgun (WGS) entry which is preliminary data.</text>
</comment>
<sequence>MMAIVAPPAPAADYAGPYLAARLATTQNDYAAARAYYDRLLLATPEDRNVQEGALVTHIALDDQDQVAALTKIMLAEKPPSQIAALTGLAEAAKADDFAGGLAILDQGGDGGELVSGLFRAWALVGEGQMADAGKAFDTLGATQGLAGFAAYHKALSLAMVGDYEGAEKIFSGNMAQVLHGTRRSILAHVQILSQLERDEDALKLLDDAFGPGLDPELAGVRASLAKGEAVPFTIVRTASEGVAETFFTVAQALNAEGPTAMALVHARLALLVRPDFGDAVLLTAAILEGQEQYDLAIAAYAQVKPDSPVYPATELGRAEALVAADRGDEAIGVLEKLAQAHPDLGSVWLALGDNYRRAERYADAVTAYDKAIALIGEPGPRDWFVYFARGISEHKSDQWDKAEKDFREALTLSPDQPSVLNYLGYSYVERRQDLDEALDMIKRAVAARPDAGYIIDSLGWAYYMLGRYDDAVTEMEKAVALEPTEPLLNDHLGDVYWAVGRKREAEFQWHRALSLGPGEDLDMDRVRRKLDVGLDAVLREEGAPALHPVHAAD</sequence>
<dbReference type="InterPro" id="IPR013105">
    <property type="entry name" value="TPR_2"/>
</dbReference>
<dbReference type="InterPro" id="IPR019734">
    <property type="entry name" value="TPR_rpt"/>
</dbReference>
<evidence type="ECO:0000256" key="3">
    <source>
        <dbReference type="PROSITE-ProRule" id="PRU00339"/>
    </source>
</evidence>
<dbReference type="Gene3D" id="1.25.40.10">
    <property type="entry name" value="Tetratricopeptide repeat domain"/>
    <property type="match status" value="2"/>
</dbReference>
<dbReference type="Pfam" id="PF13432">
    <property type="entry name" value="TPR_16"/>
    <property type="match status" value="2"/>
</dbReference>
<dbReference type="PANTHER" id="PTHR12558">
    <property type="entry name" value="CELL DIVISION CYCLE 16,23,27"/>
    <property type="match status" value="1"/>
</dbReference>
<dbReference type="EMBL" id="SAUW01000004">
    <property type="protein sequence ID" value="RWR13923.1"/>
    <property type="molecule type" value="Genomic_DNA"/>
</dbReference>
<feature type="repeat" description="TPR" evidence="3">
    <location>
        <begin position="453"/>
        <end position="486"/>
    </location>
</feature>
<dbReference type="Proteomes" id="UP000285710">
    <property type="component" value="Unassembled WGS sequence"/>
</dbReference>